<organism evidence="5 6">
    <name type="scientific">Nocardia mangyaensis</name>
    <dbReference type="NCBI Taxonomy" id="2213200"/>
    <lineage>
        <taxon>Bacteria</taxon>
        <taxon>Bacillati</taxon>
        <taxon>Actinomycetota</taxon>
        <taxon>Actinomycetes</taxon>
        <taxon>Mycobacteriales</taxon>
        <taxon>Nocardiaceae</taxon>
        <taxon>Nocardia</taxon>
    </lineage>
</organism>
<feature type="domain" description="CdaR GGDEF-like" evidence="4">
    <location>
        <begin position="204"/>
        <end position="310"/>
    </location>
</feature>
<dbReference type="EMBL" id="CP018082">
    <property type="protein sequence ID" value="APE38759.1"/>
    <property type="molecule type" value="Genomic_DNA"/>
</dbReference>
<dbReference type="InterPro" id="IPR042070">
    <property type="entry name" value="PucR_C-HTH_sf"/>
</dbReference>
<dbReference type="InterPro" id="IPR051448">
    <property type="entry name" value="CdaR-like_regulators"/>
</dbReference>
<dbReference type="Pfam" id="PF13556">
    <property type="entry name" value="HTH_30"/>
    <property type="match status" value="1"/>
</dbReference>
<comment type="similarity">
    <text evidence="1">Belongs to the CdaR family.</text>
</comment>
<dbReference type="Pfam" id="PF17853">
    <property type="entry name" value="GGDEF_2"/>
    <property type="match status" value="1"/>
</dbReference>
<sequence>MSNSEASRRRLSETLSAPTPDRVSGVVVEIGAGLRARAAEVADGMARRLIREVAYSPNDPLLEQLRIASVHANVATLIDILVDGMPVGRMQPPRAAVEYARRAAQREIPPNLLVRSYRMGENAMMRFCHDEVGRRDLPVALGLAVIDRITEIVYSYADWVTLYVFETYEAERERWLDILGNVHQSIVHGLLSATTPDPAKFEAATDYRLDRVHLGVILWCTGNKEVDILNVAESRVASLGRQLEFDGPPLVTAIDSRTLWVWFPFAGLPAADPGALRSAADLPAGVRLATGSPGHGLDGFRRSHRQAAAAHLVATLPGTPSDRSAIGFGDPGVAVVSLLAEDMEATRTWVREVLGELADDTESAAALRETLSTYYETGQSHVRTAQRMALHRNTVKHRVAKALRSIRMHGGTHERLDIAVALQVCRVLGGNVLRTPD</sequence>
<gene>
    <name evidence="5" type="ORF">BOX37_26730</name>
</gene>
<evidence type="ECO:0000259" key="2">
    <source>
        <dbReference type="Pfam" id="PF13556"/>
    </source>
</evidence>
<dbReference type="Gene3D" id="1.10.10.2840">
    <property type="entry name" value="PucR C-terminal helix-turn-helix domain"/>
    <property type="match status" value="1"/>
</dbReference>
<evidence type="ECO:0000259" key="4">
    <source>
        <dbReference type="Pfam" id="PF17853"/>
    </source>
</evidence>
<feature type="domain" description="RsbT co-antagonist protein RsbRD N-terminal" evidence="3">
    <location>
        <begin position="40"/>
        <end position="176"/>
    </location>
</feature>
<dbReference type="InterPro" id="IPR025751">
    <property type="entry name" value="RsbRD_N_dom"/>
</dbReference>
<dbReference type="PANTHER" id="PTHR33744:SF1">
    <property type="entry name" value="DNA-BINDING TRANSCRIPTIONAL ACTIVATOR ADER"/>
    <property type="match status" value="1"/>
</dbReference>
<dbReference type="OrthoDB" id="3663486at2"/>
<proteinExistence type="inferred from homology"/>
<protein>
    <recommendedName>
        <fullName evidence="7">PucR family transcriptional regulator</fullName>
    </recommendedName>
</protein>
<evidence type="ECO:0008006" key="7">
    <source>
        <dbReference type="Google" id="ProtNLM"/>
    </source>
</evidence>
<dbReference type="PANTHER" id="PTHR33744">
    <property type="entry name" value="CARBOHYDRATE DIACID REGULATOR"/>
    <property type="match status" value="1"/>
</dbReference>
<dbReference type="AlphaFoldDB" id="A0A1J0W3L1"/>
<evidence type="ECO:0000259" key="3">
    <source>
        <dbReference type="Pfam" id="PF14361"/>
    </source>
</evidence>
<accession>A0A1J0W3L1</accession>
<evidence type="ECO:0000313" key="6">
    <source>
        <dbReference type="Proteomes" id="UP000183810"/>
    </source>
</evidence>
<name>A0A1J0W3L1_9NOCA</name>
<dbReference type="InterPro" id="IPR025736">
    <property type="entry name" value="PucR_C-HTH_dom"/>
</dbReference>
<dbReference type="InterPro" id="IPR041522">
    <property type="entry name" value="CdaR_GGDEF"/>
</dbReference>
<dbReference type="KEGG" id="nsl:BOX37_26730"/>
<dbReference type="Pfam" id="PF14361">
    <property type="entry name" value="RsbRD_N"/>
    <property type="match status" value="1"/>
</dbReference>
<feature type="domain" description="PucR C-terminal helix-turn-helix" evidence="2">
    <location>
        <begin position="367"/>
        <end position="423"/>
    </location>
</feature>
<evidence type="ECO:0000313" key="5">
    <source>
        <dbReference type="EMBL" id="APE38759.1"/>
    </source>
</evidence>
<dbReference type="Proteomes" id="UP000183810">
    <property type="component" value="Chromosome"/>
</dbReference>
<reference evidence="5" key="1">
    <citation type="submission" date="2016-11" db="EMBL/GenBank/DDBJ databases">
        <authorList>
            <person name="Jaros S."/>
            <person name="Januszkiewicz K."/>
            <person name="Wedrychowicz H."/>
        </authorList>
    </citation>
    <scope>NUCLEOTIDE SEQUENCE [LARGE SCALE GENOMIC DNA]</scope>
    <source>
        <strain evidence="5">Y48</strain>
    </source>
</reference>
<evidence type="ECO:0000256" key="1">
    <source>
        <dbReference type="ARBA" id="ARBA00006754"/>
    </source>
</evidence>
<keyword evidence="6" id="KW-1185">Reference proteome</keyword>